<reference evidence="2" key="1">
    <citation type="submission" date="2022-11" db="UniProtKB">
        <authorList>
            <consortium name="WormBaseParasite"/>
        </authorList>
    </citation>
    <scope>IDENTIFICATION</scope>
</reference>
<evidence type="ECO:0000313" key="2">
    <source>
        <dbReference type="WBParaSite" id="ES5_v2.g7509.t1"/>
    </source>
</evidence>
<sequence length="258" mass="28758">MRGAHGGGGGRGGGGGGKREKKPIPEEGPYRSFVGNLPHDMVQGEFDQIFQGLSINSIHMMRDRETDVFKGFAYVEFGNREDLEKALDLDGVEFDKKIVRIDVAEDRRKDRANKFGPSTRGGRGGDRGGNSGHHHRGGREFVRSDRQDGRGGSSHQRRHSPKTDPSGFQTVVRGGGFRGNRARGDMPHNPRGNGQRRGGHESAAPPVRIAAEPDPERPKLVLKPRTTDPDELERRRVQEEEERKKRQEKICTAKRDEE</sequence>
<protein>
    <submittedName>
        <fullName evidence="2">RRM domain-containing protein</fullName>
    </submittedName>
</protein>
<organism evidence="1 2">
    <name type="scientific">Panagrolaimus sp. ES5</name>
    <dbReference type="NCBI Taxonomy" id="591445"/>
    <lineage>
        <taxon>Eukaryota</taxon>
        <taxon>Metazoa</taxon>
        <taxon>Ecdysozoa</taxon>
        <taxon>Nematoda</taxon>
        <taxon>Chromadorea</taxon>
        <taxon>Rhabditida</taxon>
        <taxon>Tylenchina</taxon>
        <taxon>Panagrolaimomorpha</taxon>
        <taxon>Panagrolaimoidea</taxon>
        <taxon>Panagrolaimidae</taxon>
        <taxon>Panagrolaimus</taxon>
    </lineage>
</organism>
<accession>A0AC34GSK6</accession>
<name>A0AC34GSK6_9BILA</name>
<proteinExistence type="predicted"/>
<dbReference type="Proteomes" id="UP000887579">
    <property type="component" value="Unplaced"/>
</dbReference>
<evidence type="ECO:0000313" key="1">
    <source>
        <dbReference type="Proteomes" id="UP000887579"/>
    </source>
</evidence>
<dbReference type="WBParaSite" id="ES5_v2.g7509.t1">
    <property type="protein sequence ID" value="ES5_v2.g7509.t1"/>
    <property type="gene ID" value="ES5_v2.g7509"/>
</dbReference>